<name>A0A2Z3DSG1_9CAUD</name>
<protein>
    <submittedName>
        <fullName evidence="1">Uncharacterized protein</fullName>
    </submittedName>
</protein>
<dbReference type="Proteomes" id="UP000257884">
    <property type="component" value="Segment"/>
</dbReference>
<evidence type="ECO:0000313" key="2">
    <source>
        <dbReference type="Proteomes" id="UP000257884"/>
    </source>
</evidence>
<accession>A0A2Z3DSG1</accession>
<evidence type="ECO:0000313" key="1">
    <source>
        <dbReference type="EMBL" id="AVZ45116.1"/>
    </source>
</evidence>
<dbReference type="EMBL" id="MG748548">
    <property type="protein sequence ID" value="AVZ45116.1"/>
    <property type="molecule type" value="Genomic_DNA"/>
</dbReference>
<proteinExistence type="predicted"/>
<sequence length="41" mass="4579">MLEGPQGVALSTTLEWYQDQYTECAANHNGLIEALKERGIQ</sequence>
<dbReference type="GeneID" id="77948988"/>
<keyword evidence="2" id="KW-1185">Reference proteome</keyword>
<dbReference type="RefSeq" id="YP_010672701.1">
    <property type="nucleotide sequence ID" value="NC_070979.1"/>
</dbReference>
<reference evidence="2" key="1">
    <citation type="submission" date="2018-01" db="EMBL/GenBank/DDBJ databases">
        <authorList>
            <person name="van Mierlo J.T."/>
            <person name="Hagens S."/>
            <person name="Witte S."/>
            <person name="Klamert S."/>
            <person name="van de Straat L."/>
        </authorList>
    </citation>
    <scope>NUCLEOTIDE SEQUENCE [LARGE SCALE GENOMIC DNA]</scope>
</reference>
<organism evidence="1 2">
    <name type="scientific">Escherichia phage EP335</name>
    <dbReference type="NCBI Taxonomy" id="2070199"/>
    <lineage>
        <taxon>Viruses</taxon>
        <taxon>Duplodnaviria</taxon>
        <taxon>Heunggongvirae</taxon>
        <taxon>Uroviricota</taxon>
        <taxon>Caudoviricetes</taxon>
        <taxon>Mktvariviridae</taxon>
        <taxon>Gordonclarkvirinae</taxon>
        <taxon>Nieuwekanaalvirus</taxon>
        <taxon>Nieuwekanaalvirus EP335</taxon>
    </lineage>
</organism>
<dbReference type="KEGG" id="vg:77948988"/>